<protein>
    <submittedName>
        <fullName evidence="4">NADPH dehydrogenase</fullName>
        <ecNumber evidence="4">1.6.99.1</ecNumber>
    </submittedName>
</protein>
<dbReference type="InterPro" id="IPR013785">
    <property type="entry name" value="Aldolase_TIM"/>
</dbReference>
<evidence type="ECO:0000259" key="3">
    <source>
        <dbReference type="Pfam" id="PF00724"/>
    </source>
</evidence>
<dbReference type="GO" id="GO:0003959">
    <property type="term" value="F:NADPH dehydrogenase activity"/>
    <property type="evidence" value="ECO:0007669"/>
    <property type="project" value="UniProtKB-EC"/>
</dbReference>
<dbReference type="AlphaFoldDB" id="A0A518BC66"/>
<evidence type="ECO:0000313" key="5">
    <source>
        <dbReference type="Proteomes" id="UP000317093"/>
    </source>
</evidence>
<dbReference type="GO" id="GO:0010181">
    <property type="term" value="F:FMN binding"/>
    <property type="evidence" value="ECO:0007669"/>
    <property type="project" value="InterPro"/>
</dbReference>
<dbReference type="InterPro" id="IPR051799">
    <property type="entry name" value="NADH_flavin_oxidoreductase"/>
</dbReference>
<feature type="domain" description="NADH:flavin oxidoreductase/NADH oxidase N-terminal" evidence="3">
    <location>
        <begin position="40"/>
        <end position="272"/>
    </location>
</feature>
<name>A0A518BC66_9BACT</name>
<dbReference type="PANTHER" id="PTHR43656">
    <property type="entry name" value="BINDING OXIDOREDUCTASE, PUTATIVE (AFU_ORTHOLOGUE AFUA_2G08260)-RELATED"/>
    <property type="match status" value="1"/>
</dbReference>
<sequence>MNYRRVASLKTSQDFFDYLESLDVTLPFDEEVASGPASPLAQPLRIGERTIGNRFCILPMEGWDGTPDGRVTELVERRWVHFGISGAKLLWGGEAVAVRYDGRANPNQLVSTDQTTEELARLREKMVDEHRTRFSTADDLLVGLQLTHSGRFARPNRKETLEPTIVYHHPILDRRVGIDVDYPVLADDEIRRLVEDFVRAAKRAAGAGFDFVDIKHCHGYLGHEFLSGYDRPGPFGGSFENRTRFLREIVEGIRSESPGLLLGVRLSAADMLPFKKGADVVGIPEEGDETYRYAFGGDGSGLAFDLAEPIRFLDLLKELDIPLVCISVGSPYYNPHIQRPALFPPSDGYLPPEDPLVGVARQIDVTAKLKQHAPELIVVGSGYTYLQDWLPNVAQSVVRQGMADSIGLGRMVLSYPDLPADVIEGRRLSRKRICRTFSDCTTGPRNGLISGCYPLDPFYKSRPEAKELAQIKQAWTGEQQGR</sequence>
<dbReference type="Pfam" id="PF00724">
    <property type="entry name" value="Oxidored_FMN"/>
    <property type="match status" value="1"/>
</dbReference>
<dbReference type="Proteomes" id="UP000317093">
    <property type="component" value="Chromosome"/>
</dbReference>
<dbReference type="Gene3D" id="3.20.20.70">
    <property type="entry name" value="Aldolase class I"/>
    <property type="match status" value="1"/>
</dbReference>
<evidence type="ECO:0000256" key="1">
    <source>
        <dbReference type="ARBA" id="ARBA00022630"/>
    </source>
</evidence>
<keyword evidence="1" id="KW-0285">Flavoprotein</keyword>
<evidence type="ECO:0000256" key="2">
    <source>
        <dbReference type="ARBA" id="ARBA00023002"/>
    </source>
</evidence>
<keyword evidence="5" id="KW-1185">Reference proteome</keyword>
<dbReference type="RefSeq" id="WP_145262875.1">
    <property type="nucleotide sequence ID" value="NZ_CP036279.1"/>
</dbReference>
<dbReference type="SUPFAM" id="SSF51395">
    <property type="entry name" value="FMN-linked oxidoreductases"/>
    <property type="match status" value="1"/>
</dbReference>
<dbReference type="KEGG" id="knv:Pan216_54680"/>
<dbReference type="OrthoDB" id="9772736at2"/>
<dbReference type="EMBL" id="CP036279">
    <property type="protein sequence ID" value="QDU64578.1"/>
    <property type="molecule type" value="Genomic_DNA"/>
</dbReference>
<organism evidence="4 5">
    <name type="scientific">Kolteria novifilia</name>
    <dbReference type="NCBI Taxonomy" id="2527975"/>
    <lineage>
        <taxon>Bacteria</taxon>
        <taxon>Pseudomonadati</taxon>
        <taxon>Planctomycetota</taxon>
        <taxon>Planctomycetia</taxon>
        <taxon>Kolteriales</taxon>
        <taxon>Kolteriaceae</taxon>
        <taxon>Kolteria</taxon>
    </lineage>
</organism>
<dbReference type="EC" id="1.6.99.1" evidence="4"/>
<dbReference type="PANTHER" id="PTHR43656:SF2">
    <property type="entry name" value="BINDING OXIDOREDUCTASE, PUTATIVE (AFU_ORTHOLOGUE AFUA_2G08260)-RELATED"/>
    <property type="match status" value="1"/>
</dbReference>
<evidence type="ECO:0000313" key="4">
    <source>
        <dbReference type="EMBL" id="QDU64578.1"/>
    </source>
</evidence>
<dbReference type="InterPro" id="IPR001155">
    <property type="entry name" value="OxRdtase_FMN_N"/>
</dbReference>
<accession>A0A518BC66</accession>
<gene>
    <name evidence="4" type="primary">namA</name>
    <name evidence="4" type="ORF">Pan216_54680</name>
</gene>
<keyword evidence="2 4" id="KW-0560">Oxidoreductase</keyword>
<proteinExistence type="predicted"/>
<reference evidence="4 5" key="1">
    <citation type="submission" date="2019-02" db="EMBL/GenBank/DDBJ databases">
        <title>Deep-cultivation of Planctomycetes and their phenomic and genomic characterization uncovers novel biology.</title>
        <authorList>
            <person name="Wiegand S."/>
            <person name="Jogler M."/>
            <person name="Boedeker C."/>
            <person name="Pinto D."/>
            <person name="Vollmers J."/>
            <person name="Rivas-Marin E."/>
            <person name="Kohn T."/>
            <person name="Peeters S.H."/>
            <person name="Heuer A."/>
            <person name="Rast P."/>
            <person name="Oberbeckmann S."/>
            <person name="Bunk B."/>
            <person name="Jeske O."/>
            <person name="Meyerdierks A."/>
            <person name="Storesund J.E."/>
            <person name="Kallscheuer N."/>
            <person name="Luecker S."/>
            <person name="Lage O.M."/>
            <person name="Pohl T."/>
            <person name="Merkel B.J."/>
            <person name="Hornburger P."/>
            <person name="Mueller R.-W."/>
            <person name="Bruemmer F."/>
            <person name="Labrenz M."/>
            <person name="Spormann A.M."/>
            <person name="Op den Camp H."/>
            <person name="Overmann J."/>
            <person name="Amann R."/>
            <person name="Jetten M.S.M."/>
            <person name="Mascher T."/>
            <person name="Medema M.H."/>
            <person name="Devos D.P."/>
            <person name="Kaster A.-K."/>
            <person name="Ovreas L."/>
            <person name="Rohde M."/>
            <person name="Galperin M.Y."/>
            <person name="Jogler C."/>
        </authorList>
    </citation>
    <scope>NUCLEOTIDE SEQUENCE [LARGE SCALE GENOMIC DNA]</scope>
    <source>
        <strain evidence="4 5">Pan216</strain>
    </source>
</reference>